<accession>H5SH28</accession>
<dbReference type="AlphaFoldDB" id="H5SH28"/>
<proteinExistence type="predicted"/>
<organism evidence="1">
    <name type="scientific">uncultured Acetothermia bacterium</name>
    <dbReference type="NCBI Taxonomy" id="236499"/>
    <lineage>
        <taxon>Bacteria</taxon>
        <taxon>Candidatus Bipolaricaulota</taxon>
        <taxon>environmental samples</taxon>
    </lineage>
</organism>
<sequence>MPPTALAKPCDANVAIAYKEAAAPPIIQAHATCFKRCSESTMPVTKKYNTPNCINVAICTALAPGCKANNADTKAVNMKAAIHLFCGTLTTDTLPARSCFNIHEQKVHIANMRKMVTGILGVIASKPSEAIMSKKPT</sequence>
<gene>
    <name evidence="1" type="ORF">HGMM_F27H04C22</name>
</gene>
<reference evidence="1" key="1">
    <citation type="journal article" date="2005" name="Environ. Microbiol.">
        <title>Genetic and functional properties of uncultivated thermophilic crenarchaeotes from a subsurface gold mine as revealed by analysis of genome fragments.</title>
        <authorList>
            <person name="Nunoura T."/>
            <person name="Hirayama H."/>
            <person name="Takami H."/>
            <person name="Oida H."/>
            <person name="Nishi S."/>
            <person name="Shimamura S."/>
            <person name="Suzuki Y."/>
            <person name="Inagaki F."/>
            <person name="Takai K."/>
            <person name="Nealson K.H."/>
            <person name="Horikoshi K."/>
        </authorList>
    </citation>
    <scope>NUCLEOTIDE SEQUENCE</scope>
</reference>
<reference evidence="1" key="2">
    <citation type="journal article" date="2012" name="PLoS ONE">
        <title>A Deeply Branching Thermophilic Bacterium with an Ancient Acetyl-CoA Pathway Dominates a Subsurface Ecosystem.</title>
        <authorList>
            <person name="Takami H."/>
            <person name="Noguchi H."/>
            <person name="Takaki Y."/>
            <person name="Uchiyama I."/>
            <person name="Toyoda A."/>
            <person name="Nishi S."/>
            <person name="Chee G.-J."/>
            <person name="Arai W."/>
            <person name="Nunoura T."/>
            <person name="Itoh T."/>
            <person name="Hattori M."/>
            <person name="Takai K."/>
        </authorList>
    </citation>
    <scope>NUCLEOTIDE SEQUENCE</scope>
</reference>
<evidence type="ECO:0000313" key="1">
    <source>
        <dbReference type="EMBL" id="BAL55464.1"/>
    </source>
</evidence>
<name>H5SH28_9BACT</name>
<dbReference type="EMBL" id="AP011718">
    <property type="protein sequence ID" value="BAL55464.1"/>
    <property type="molecule type" value="Genomic_DNA"/>
</dbReference>
<protein>
    <submittedName>
        <fullName evidence="1">Uncharacterized protein</fullName>
    </submittedName>
</protein>